<accession>A0A930UQY9</accession>
<dbReference type="EMBL" id="JADION010000006">
    <property type="protein sequence ID" value="MBF4102332.1"/>
    <property type="molecule type" value="Genomic_DNA"/>
</dbReference>
<comment type="caution">
    <text evidence="1">The sequence shown here is derived from an EMBL/GenBank/DDBJ whole genome shotgun (WGS) entry which is preliminary data.</text>
</comment>
<name>A0A930UQY9_9PAST</name>
<gene>
    <name evidence="1" type="ORF">INT80_03305</name>
</gene>
<sequence length="51" mass="5507">MKENATAEDRKKAIADKLTDGNIGVISDGSNTLTVKLAKNLVNLTCRDRFG</sequence>
<organism evidence="1">
    <name type="scientific">Gallibacterium anatis</name>
    <dbReference type="NCBI Taxonomy" id="750"/>
    <lineage>
        <taxon>Bacteria</taxon>
        <taxon>Pseudomonadati</taxon>
        <taxon>Pseudomonadota</taxon>
        <taxon>Gammaproteobacteria</taxon>
        <taxon>Pasteurellales</taxon>
        <taxon>Pasteurellaceae</taxon>
        <taxon>Gallibacterium</taxon>
    </lineage>
</organism>
<dbReference type="AlphaFoldDB" id="A0A930UQY9"/>
<proteinExistence type="predicted"/>
<reference evidence="1" key="1">
    <citation type="submission" date="2020-11" db="EMBL/GenBank/DDBJ databases">
        <title>Gallibacterium anatis 1637, full genome, WGS.</title>
        <authorList>
            <person name="Laishevtcev A.I."/>
            <person name="Yakimova E.A."/>
            <person name="Petkovich D."/>
            <person name="Stepanova T.V."/>
            <person name="Kalendr R.S."/>
            <person name="Rubalsky E.O."/>
            <person name="Zulkarneev E.R."/>
            <person name="Aleshkin A.V."/>
        </authorList>
    </citation>
    <scope>NUCLEOTIDE SEQUENCE</scope>
    <source>
        <strain evidence="1">1637</strain>
    </source>
</reference>
<protein>
    <submittedName>
        <fullName evidence="1">Uncharacterized protein</fullName>
    </submittedName>
</protein>
<evidence type="ECO:0000313" key="1">
    <source>
        <dbReference type="EMBL" id="MBF4102332.1"/>
    </source>
</evidence>